<dbReference type="Pfam" id="PF05118">
    <property type="entry name" value="Asp_Arg_Hydrox"/>
    <property type="match status" value="1"/>
</dbReference>
<keyword evidence="8" id="KW-1185">Reference proteome</keyword>
<evidence type="ECO:0000256" key="1">
    <source>
        <dbReference type="ARBA" id="ARBA00007730"/>
    </source>
</evidence>
<dbReference type="PANTHER" id="PTHR46332">
    <property type="entry name" value="ASPARTATE BETA-HYDROXYLASE DOMAIN-CONTAINING PROTEIN 2"/>
    <property type="match status" value="1"/>
</dbReference>
<dbReference type="EMBL" id="CAMXCT030006510">
    <property type="protein sequence ID" value="CAL4802288.1"/>
    <property type="molecule type" value="Genomic_DNA"/>
</dbReference>
<dbReference type="AlphaFoldDB" id="A0A9P1DRM8"/>
<dbReference type="PANTHER" id="PTHR46332:SF5">
    <property type="entry name" value="ASPARTATE BETA-HYDROXYLASE DOMAIN CONTAINING 2"/>
    <property type="match status" value="1"/>
</dbReference>
<evidence type="ECO:0000256" key="3">
    <source>
        <dbReference type="ARBA" id="ARBA00023002"/>
    </source>
</evidence>
<dbReference type="Proteomes" id="UP001152797">
    <property type="component" value="Unassembled WGS sequence"/>
</dbReference>
<gene>
    <name evidence="5" type="ORF">C1SCF055_LOCUS39832</name>
</gene>
<dbReference type="SUPFAM" id="SSF51197">
    <property type="entry name" value="Clavaminate synthase-like"/>
    <property type="match status" value="1"/>
</dbReference>
<dbReference type="InterPro" id="IPR007803">
    <property type="entry name" value="Asp/Arg/Pro-Hydrxlase"/>
</dbReference>
<reference evidence="5" key="1">
    <citation type="submission" date="2022-10" db="EMBL/GenBank/DDBJ databases">
        <authorList>
            <person name="Chen Y."/>
            <person name="Dougan E. K."/>
            <person name="Chan C."/>
            <person name="Rhodes N."/>
            <person name="Thang M."/>
        </authorList>
    </citation>
    <scope>NUCLEOTIDE SEQUENCE</scope>
</reference>
<dbReference type="EMBL" id="CAMXCT010006510">
    <property type="protein sequence ID" value="CAI4014976.1"/>
    <property type="molecule type" value="Genomic_DNA"/>
</dbReference>
<dbReference type="InterPro" id="IPR027443">
    <property type="entry name" value="IPNS-like_sf"/>
</dbReference>
<evidence type="ECO:0000313" key="8">
    <source>
        <dbReference type="Proteomes" id="UP001152797"/>
    </source>
</evidence>
<dbReference type="EMBL" id="CAMXCT020006510">
    <property type="protein sequence ID" value="CAL1168351.1"/>
    <property type="molecule type" value="Genomic_DNA"/>
</dbReference>
<keyword evidence="2" id="KW-0223">Dioxygenase</keyword>
<dbReference type="InterPro" id="IPR051821">
    <property type="entry name" value="Asp/Asn_beta-hydroxylase"/>
</dbReference>
<name>A0A9P1DRM8_9DINO</name>
<protein>
    <submittedName>
        <fullName evidence="7">Aspartyl/asparaginyl beta-hydroxylase (Aspartat e beta-hydroxylase) (ASP beta-hydroxylase) (Peptide-aspartate beta-dioxygenase)</fullName>
    </submittedName>
</protein>
<feature type="domain" description="Aspartyl/asparaginy/proline hydroxylase" evidence="4">
    <location>
        <begin position="146"/>
        <end position="308"/>
    </location>
</feature>
<organism evidence="5">
    <name type="scientific">Cladocopium goreaui</name>
    <dbReference type="NCBI Taxonomy" id="2562237"/>
    <lineage>
        <taxon>Eukaryota</taxon>
        <taxon>Sar</taxon>
        <taxon>Alveolata</taxon>
        <taxon>Dinophyceae</taxon>
        <taxon>Suessiales</taxon>
        <taxon>Symbiodiniaceae</taxon>
        <taxon>Cladocopium</taxon>
    </lineage>
</organism>
<accession>A0A9P1DRM8</accession>
<keyword evidence="3" id="KW-0560">Oxidoreductase</keyword>
<dbReference type="OrthoDB" id="438431at2759"/>
<evidence type="ECO:0000313" key="7">
    <source>
        <dbReference type="EMBL" id="CAL4802288.1"/>
    </source>
</evidence>
<sequence>MAFNEMPLALAAAQVLYLYGWFARSGEILRQNVILAAQLFHVSINYAGCSRDLPSDHWLYLACDVRFGHAAMLYTWLAQSEGRGYNEFHEQGQQLLSYLKTVPRFAEAAKTWTSAFDINFNQFRYPDIISKPIWNASKVPLAVFLEEHYATFRAELEAIINAGDVEDGYEAIRRADVSVESLSTPGGWDAIRIVRYGDWNEAFCTFAPKTCALLRTRKELVNCPYVNTNYYKLFPGAHLKPHFGNAPRLTAHLAVIAPEPLRSGISVGSAQSLWIEGKSMVIDDTFPHSVSHWGKLPRYVLATWFCHPCDENHDSGQICAETL</sequence>
<comment type="caution">
    <text evidence="5">The sequence shown here is derived from an EMBL/GenBank/DDBJ whole genome shotgun (WGS) entry which is preliminary data.</text>
</comment>
<evidence type="ECO:0000259" key="4">
    <source>
        <dbReference type="Pfam" id="PF05118"/>
    </source>
</evidence>
<dbReference type="GO" id="GO:0051213">
    <property type="term" value="F:dioxygenase activity"/>
    <property type="evidence" value="ECO:0007669"/>
    <property type="project" value="UniProtKB-KW"/>
</dbReference>
<reference evidence="6" key="2">
    <citation type="submission" date="2024-04" db="EMBL/GenBank/DDBJ databases">
        <authorList>
            <person name="Chen Y."/>
            <person name="Shah S."/>
            <person name="Dougan E. K."/>
            <person name="Thang M."/>
            <person name="Chan C."/>
        </authorList>
    </citation>
    <scope>NUCLEOTIDE SEQUENCE [LARGE SCALE GENOMIC DNA]</scope>
</reference>
<dbReference type="Gene3D" id="2.60.120.330">
    <property type="entry name" value="B-lactam Antibiotic, Isopenicillin N Synthase, Chain"/>
    <property type="match status" value="1"/>
</dbReference>
<evidence type="ECO:0000313" key="6">
    <source>
        <dbReference type="EMBL" id="CAL1168351.1"/>
    </source>
</evidence>
<proteinExistence type="inferred from homology"/>
<evidence type="ECO:0000256" key="2">
    <source>
        <dbReference type="ARBA" id="ARBA00022964"/>
    </source>
</evidence>
<evidence type="ECO:0000313" key="5">
    <source>
        <dbReference type="EMBL" id="CAI4014976.1"/>
    </source>
</evidence>
<comment type="similarity">
    <text evidence="1">Belongs to the aspartyl/asparaginyl beta-hydroxylase family.</text>
</comment>